<evidence type="ECO:0000313" key="22">
    <source>
        <dbReference type="Xenbase" id="XB-GENE-5952677"/>
    </source>
</evidence>
<evidence type="ECO:0000256" key="16">
    <source>
        <dbReference type="ARBA" id="ARBA00049061"/>
    </source>
</evidence>
<dbReference type="GeneTree" id="ENSGT00940000155690"/>
<dbReference type="InterPro" id="IPR023561">
    <property type="entry name" value="Carbonic_anhydrase_a-class"/>
</dbReference>
<dbReference type="Xenbase" id="XB-GENE-5952677">
    <property type="gene designation" value="ca4.2"/>
</dbReference>
<keyword evidence="7 17" id="KW-0479">Metal-binding</keyword>
<evidence type="ECO:0000256" key="10">
    <source>
        <dbReference type="ARBA" id="ARBA00023136"/>
    </source>
</evidence>
<dbReference type="InterPro" id="IPR036398">
    <property type="entry name" value="CA_dom_sf"/>
</dbReference>
<feature type="domain" description="Alpha-carbonic anhydrase" evidence="18">
    <location>
        <begin position="24"/>
        <end position="278"/>
    </location>
</feature>
<evidence type="ECO:0000256" key="8">
    <source>
        <dbReference type="ARBA" id="ARBA00022729"/>
    </source>
</evidence>
<dbReference type="CDD" id="cd03117">
    <property type="entry name" value="alpha_CA_IV_XV_like"/>
    <property type="match status" value="1"/>
</dbReference>
<dbReference type="GO" id="GO:0004089">
    <property type="term" value="F:carbonate dehydratase activity"/>
    <property type="evidence" value="ECO:0000318"/>
    <property type="project" value="GO_Central"/>
</dbReference>
<feature type="signal peptide" evidence="17">
    <location>
        <begin position="1"/>
        <end position="21"/>
    </location>
</feature>
<evidence type="ECO:0000256" key="9">
    <source>
        <dbReference type="ARBA" id="ARBA00022833"/>
    </source>
</evidence>
<keyword evidence="9 17" id="KW-0862">Zinc</keyword>
<dbReference type="Proteomes" id="UP000008143">
    <property type="component" value="Chromosome 2"/>
</dbReference>
<reference evidence="21" key="3">
    <citation type="submission" date="2025-04" db="UniProtKB">
        <authorList>
            <consortium name="RefSeq"/>
        </authorList>
    </citation>
    <scope>IDENTIFICATION</scope>
    <source>
        <strain evidence="21">Nigerian</strain>
        <tissue evidence="21">Liver and blood</tissue>
    </source>
</reference>
<reference evidence="19" key="2">
    <citation type="submission" date="2020-05" db="UniProtKB">
        <authorList>
            <consortium name="Ensembl"/>
        </authorList>
    </citation>
    <scope>IDENTIFICATION</scope>
</reference>
<evidence type="ECO:0000256" key="15">
    <source>
        <dbReference type="ARBA" id="ARBA00045603"/>
    </source>
</evidence>
<dbReference type="KEGG" id="xtr:100489625"/>
<reference evidence="19" key="1">
    <citation type="journal article" date="2010" name="Science">
        <title>The genome of the Western clawed frog Xenopus tropicalis.</title>
        <authorList>
            <person name="Hellsten U."/>
            <person name="Harland R.M."/>
            <person name="Gilchrist M.J."/>
            <person name="Hendrix D."/>
            <person name="Jurka J."/>
            <person name="Kapitonov V."/>
            <person name="Ovcharenko I."/>
            <person name="Putnam N.H."/>
            <person name="Shu S."/>
            <person name="Taher L."/>
            <person name="Blitz I.L."/>
            <person name="Blumberg B."/>
            <person name="Dichmann D.S."/>
            <person name="Dubchak I."/>
            <person name="Amaya E."/>
            <person name="Detter J.C."/>
            <person name="Fletcher R."/>
            <person name="Gerhard D.S."/>
            <person name="Goodstein D."/>
            <person name="Graves T."/>
            <person name="Grigoriev I.V."/>
            <person name="Grimwood J."/>
            <person name="Kawashima T."/>
            <person name="Lindquist E."/>
            <person name="Lucas S.M."/>
            <person name="Mead P.E."/>
            <person name="Mitros T."/>
            <person name="Ogino H."/>
            <person name="Ohta Y."/>
            <person name="Poliakov A.V."/>
            <person name="Pollet N."/>
            <person name="Robert J."/>
            <person name="Salamov A."/>
            <person name="Sater A.K."/>
            <person name="Schmutz J."/>
            <person name="Terry A."/>
            <person name="Vize P.D."/>
            <person name="Warren W.C."/>
            <person name="Wells D."/>
            <person name="Wills A."/>
            <person name="Wilson R.K."/>
            <person name="Zimmerman L.B."/>
            <person name="Zorn A.M."/>
            <person name="Grainger R."/>
            <person name="Grammer T."/>
            <person name="Khokha M.K."/>
            <person name="Richardson P.M."/>
            <person name="Rokhsar D.S."/>
        </authorList>
    </citation>
    <scope>NUCLEOTIDE SEQUENCE [LARGE SCALE GENOMIC DNA]</scope>
    <source>
        <strain evidence="19">Nigerian</strain>
    </source>
</reference>
<evidence type="ECO:0000256" key="4">
    <source>
        <dbReference type="ARBA" id="ARBA00011736"/>
    </source>
</evidence>
<name>A0A6I8QID1_XENTR</name>
<keyword evidence="8 17" id="KW-0732">Signal</keyword>
<dbReference type="Reactome" id="R-XTR-1475029">
    <property type="pathway name" value="Reversible hydration of carbon dioxide"/>
</dbReference>
<dbReference type="InterPro" id="IPR018338">
    <property type="entry name" value="Carbonic_anhydrase_a-class_CS"/>
</dbReference>
<dbReference type="Reactome" id="R-XTR-1237044">
    <property type="pathway name" value="Erythrocytes take up carbon dioxide and release oxygen"/>
</dbReference>
<keyword evidence="6" id="KW-0336">GPI-anchor</keyword>
<evidence type="ECO:0000256" key="12">
    <source>
        <dbReference type="ARBA" id="ARBA00023180"/>
    </source>
</evidence>
<evidence type="ECO:0000256" key="3">
    <source>
        <dbReference type="ARBA" id="ARBA00010718"/>
    </source>
</evidence>
<dbReference type="EC" id="4.2.1.1" evidence="17"/>
<organism evidence="19">
    <name type="scientific">Xenopus tropicalis</name>
    <name type="common">Western clawed frog</name>
    <name type="synonym">Silurana tropicalis</name>
    <dbReference type="NCBI Taxonomy" id="8364"/>
    <lineage>
        <taxon>Eukaryota</taxon>
        <taxon>Metazoa</taxon>
        <taxon>Chordata</taxon>
        <taxon>Craniata</taxon>
        <taxon>Vertebrata</taxon>
        <taxon>Euteleostomi</taxon>
        <taxon>Amphibia</taxon>
        <taxon>Batrachia</taxon>
        <taxon>Anura</taxon>
        <taxon>Pipoidea</taxon>
        <taxon>Pipidae</taxon>
        <taxon>Xenopodinae</taxon>
        <taxon>Xenopus</taxon>
        <taxon>Silurana</taxon>
    </lineage>
</organism>
<evidence type="ECO:0000256" key="13">
    <source>
        <dbReference type="ARBA" id="ARBA00023239"/>
    </source>
</evidence>
<dbReference type="PANTHER" id="PTHR18952">
    <property type="entry name" value="CARBONIC ANHYDRASE"/>
    <property type="match status" value="1"/>
</dbReference>
<dbReference type="InterPro" id="IPR001148">
    <property type="entry name" value="CA_dom"/>
</dbReference>
<dbReference type="PROSITE" id="PS00162">
    <property type="entry name" value="ALPHA_CA_1"/>
    <property type="match status" value="1"/>
</dbReference>
<dbReference type="AGR" id="Xenbase:XB-GENE-5952677"/>
<evidence type="ECO:0000256" key="14">
    <source>
        <dbReference type="ARBA" id="ARBA00023288"/>
    </source>
</evidence>
<dbReference type="GeneID" id="100489625"/>
<dbReference type="PROSITE" id="PS51144">
    <property type="entry name" value="ALPHA_CA_2"/>
    <property type="match status" value="1"/>
</dbReference>
<keyword evidence="12" id="KW-0325">Glycoprotein</keyword>
<dbReference type="Gene3D" id="3.10.200.10">
    <property type="entry name" value="Alpha carbonic anhydrase"/>
    <property type="match status" value="1"/>
</dbReference>
<keyword evidence="11" id="KW-1015">Disulfide bond</keyword>
<dbReference type="AlphaFoldDB" id="A0A6I8QID1"/>
<evidence type="ECO:0000256" key="2">
    <source>
        <dbReference type="ARBA" id="ARBA00004609"/>
    </source>
</evidence>
<dbReference type="RefSeq" id="XP_002933882.2">
    <property type="nucleotide sequence ID" value="XM_002933836.3"/>
</dbReference>
<dbReference type="Pfam" id="PF00194">
    <property type="entry name" value="Carb_anhydrase"/>
    <property type="match status" value="1"/>
</dbReference>
<dbReference type="FunFam" id="3.10.200.10:FF:000003">
    <property type="entry name" value="Carbonic anhydrase 12"/>
    <property type="match status" value="1"/>
</dbReference>
<evidence type="ECO:0000256" key="5">
    <source>
        <dbReference type="ARBA" id="ARBA00022475"/>
    </source>
</evidence>
<dbReference type="Ensembl" id="ENSXETT00000083361">
    <property type="protein sequence ID" value="ENSXETP00000072669"/>
    <property type="gene ID" value="ENSXETG00000034545"/>
</dbReference>
<protein>
    <recommendedName>
        <fullName evidence="17">Carbonic anhydrase</fullName>
        <ecNumber evidence="17">4.2.1.1</ecNumber>
    </recommendedName>
</protein>
<gene>
    <name evidence="19 21 22" type="primary">ca4.2</name>
</gene>
<evidence type="ECO:0000256" key="1">
    <source>
        <dbReference type="ARBA" id="ARBA00001947"/>
    </source>
</evidence>
<dbReference type="CTD" id="100489625"/>
<dbReference type="InterPro" id="IPR041874">
    <property type="entry name" value="CA4/CA15"/>
</dbReference>
<dbReference type="GO" id="GO:0005886">
    <property type="term" value="C:plasma membrane"/>
    <property type="evidence" value="ECO:0000318"/>
    <property type="project" value="GO_Central"/>
</dbReference>
<evidence type="ECO:0000256" key="6">
    <source>
        <dbReference type="ARBA" id="ARBA00022622"/>
    </source>
</evidence>
<dbReference type="SUPFAM" id="SSF51069">
    <property type="entry name" value="Carbonic anhydrase"/>
    <property type="match status" value="1"/>
</dbReference>
<evidence type="ECO:0000256" key="11">
    <source>
        <dbReference type="ARBA" id="ARBA00023157"/>
    </source>
</evidence>
<comment type="catalytic activity">
    <reaction evidence="16">
        <text>hydrogencarbonate + H(+) = CO2 + H2O</text>
        <dbReference type="Rhea" id="RHEA:10748"/>
        <dbReference type="ChEBI" id="CHEBI:15377"/>
        <dbReference type="ChEBI" id="CHEBI:15378"/>
        <dbReference type="ChEBI" id="CHEBI:16526"/>
        <dbReference type="ChEBI" id="CHEBI:17544"/>
        <dbReference type="EC" id="4.2.1.1"/>
    </reaction>
    <physiologicalReaction direction="left-to-right" evidence="16">
        <dbReference type="Rhea" id="RHEA:10749"/>
    </physiologicalReaction>
    <physiologicalReaction direction="right-to-left" evidence="16">
        <dbReference type="Rhea" id="RHEA:10750"/>
    </physiologicalReaction>
</comment>
<sequence>MMKCFSLALLVSLSLIKDSAAAEGDWCYEIQGHQTLGCGPRFWGEHYPTCAKNHQSPINVLTKKAVFDKALKPFHFKGYNITGRHLNITNNGHSAQVDLPTGIEISGGGLSETYIAAQFHFHWGSDEFYGSEHTVDGEKYPMELHIVHKRKTSTGGFGDLAVLGFFYEETAKNNTEYNSLIESLGHISTKDGYKNFSATLDKLIPINELKVYYRYNGSLTTPPCNETVIWTLFNTTIKLSKLQLQAFHNSLNFTEKQRMVENFRPVQKRSDRIVYTSSSQVILSSFQSLLICFIVSFLTIMS</sequence>
<evidence type="ECO:0000256" key="7">
    <source>
        <dbReference type="ARBA" id="ARBA00022723"/>
    </source>
</evidence>
<accession>A0A6I8QID1</accession>
<keyword evidence="10" id="KW-0472">Membrane</keyword>
<comment type="cofactor">
    <cofactor evidence="1 17">
        <name>Zn(2+)</name>
        <dbReference type="ChEBI" id="CHEBI:29105"/>
    </cofactor>
</comment>
<dbReference type="SMART" id="SM01057">
    <property type="entry name" value="Carb_anhydrase"/>
    <property type="match status" value="1"/>
</dbReference>
<keyword evidence="13 17" id="KW-0456">Lyase</keyword>
<comment type="function">
    <text evidence="17">Reversible hydration of carbon dioxide.</text>
</comment>
<evidence type="ECO:0000313" key="21">
    <source>
        <dbReference type="RefSeq" id="XP_002933882.2"/>
    </source>
</evidence>
<evidence type="ECO:0000313" key="19">
    <source>
        <dbReference type="Ensembl" id="ENSXETP00000072669"/>
    </source>
</evidence>
<dbReference type="PANTHER" id="PTHR18952:SF95">
    <property type="entry name" value="CARBONIC ANHYDRASE 4"/>
    <property type="match status" value="1"/>
</dbReference>
<comment type="subunit">
    <text evidence="4">Interacts with SLC4A4.</text>
</comment>
<comment type="subcellular location">
    <subcellularLocation>
        <location evidence="2">Cell membrane</location>
        <topology evidence="2">Lipid-anchor</topology>
        <topology evidence="2">GPI-anchor</topology>
    </subcellularLocation>
</comment>
<proteinExistence type="inferred from homology"/>
<dbReference type="OMA" id="IWTIFET"/>
<evidence type="ECO:0000259" key="18">
    <source>
        <dbReference type="PROSITE" id="PS51144"/>
    </source>
</evidence>
<feature type="chain" id="PRO_5044517727" description="Carbonic anhydrase" evidence="17">
    <location>
        <begin position="22"/>
        <end position="302"/>
    </location>
</feature>
<dbReference type="OrthoDB" id="429145at2759"/>
<keyword evidence="14" id="KW-0449">Lipoprotein</keyword>
<dbReference type="Bgee" id="ENSXETG00000034545">
    <property type="expression patterns" value="Expressed in heart and 6 other cell types or tissues"/>
</dbReference>
<dbReference type="GO" id="GO:0098552">
    <property type="term" value="C:side of membrane"/>
    <property type="evidence" value="ECO:0007669"/>
    <property type="project" value="UniProtKB-KW"/>
</dbReference>
<comment type="similarity">
    <text evidence="3 17">Belongs to the alpha-carbonic anhydrase family.</text>
</comment>
<comment type="function">
    <text evidence="15">Catalyzes the reversible hydration of carbon dioxide into bicarbonate and protons and thus is essential to maintaining intracellular and extracellular pH. May stimulate the sodium/bicarbonate transporter activity of SLC4A4 that acts in pH homeostasis. It is essential for acid overload removal from the retina and retina epithelium, and acid release in the choriocapillaris in the choroid.</text>
</comment>
<dbReference type="Reactome" id="R-XTR-1247673">
    <property type="pathway name" value="Erythrocytes take up oxygen and release carbon dioxide"/>
</dbReference>
<dbReference type="GO" id="GO:0008270">
    <property type="term" value="F:zinc ion binding"/>
    <property type="evidence" value="ECO:0007669"/>
    <property type="project" value="UniProtKB-UniRule"/>
</dbReference>
<evidence type="ECO:0000256" key="17">
    <source>
        <dbReference type="RuleBase" id="RU367011"/>
    </source>
</evidence>
<evidence type="ECO:0000313" key="20">
    <source>
        <dbReference type="Proteomes" id="UP000008143"/>
    </source>
</evidence>
<keyword evidence="20" id="KW-1185">Reference proteome</keyword>
<keyword evidence="5" id="KW-1003">Cell membrane</keyword>